<gene>
    <name evidence="2" type="ORF">SAMN02745126_04013</name>
</gene>
<proteinExistence type="predicted"/>
<evidence type="ECO:0000313" key="3">
    <source>
        <dbReference type="Proteomes" id="UP000190092"/>
    </source>
</evidence>
<reference evidence="3" key="1">
    <citation type="submission" date="2017-02" db="EMBL/GenBank/DDBJ databases">
        <authorList>
            <person name="Varghese N."/>
            <person name="Submissions S."/>
        </authorList>
    </citation>
    <scope>NUCLEOTIDE SEQUENCE [LARGE SCALE GENOMIC DNA]</scope>
    <source>
        <strain evidence="3">ATCC 27094</strain>
    </source>
</reference>
<accession>A0A1T4RPT2</accession>
<dbReference type="STRING" id="225324.SAMN02745126_04013"/>
<dbReference type="Proteomes" id="UP000190092">
    <property type="component" value="Unassembled WGS sequence"/>
</dbReference>
<keyword evidence="1" id="KW-0732">Signal</keyword>
<feature type="signal peptide" evidence="1">
    <location>
        <begin position="1"/>
        <end position="18"/>
    </location>
</feature>
<name>A0A1T4RPT2_9HYPH</name>
<keyword evidence="3" id="KW-1185">Reference proteome</keyword>
<organism evidence="2 3">
    <name type="scientific">Enhydrobacter aerosaccus</name>
    <dbReference type="NCBI Taxonomy" id="225324"/>
    <lineage>
        <taxon>Bacteria</taxon>
        <taxon>Pseudomonadati</taxon>
        <taxon>Pseudomonadota</taxon>
        <taxon>Alphaproteobacteria</taxon>
        <taxon>Hyphomicrobiales</taxon>
        <taxon>Enhydrobacter</taxon>
    </lineage>
</organism>
<evidence type="ECO:0008006" key="4">
    <source>
        <dbReference type="Google" id="ProtNLM"/>
    </source>
</evidence>
<dbReference type="EMBL" id="FUWJ01000005">
    <property type="protein sequence ID" value="SKA17887.1"/>
    <property type="molecule type" value="Genomic_DNA"/>
</dbReference>
<dbReference type="AlphaFoldDB" id="A0A1T4RPT2"/>
<evidence type="ECO:0000256" key="1">
    <source>
        <dbReference type="SAM" id="SignalP"/>
    </source>
</evidence>
<evidence type="ECO:0000313" key="2">
    <source>
        <dbReference type="EMBL" id="SKA17887.1"/>
    </source>
</evidence>
<protein>
    <recommendedName>
        <fullName evidence="4">O-spanin</fullName>
    </recommendedName>
</protein>
<feature type="chain" id="PRO_5012097524" description="O-spanin" evidence="1">
    <location>
        <begin position="19"/>
        <end position="80"/>
    </location>
</feature>
<sequence length="80" mass="8761">MRQLLRLAGLLCVMPLTACGTSLGGRHPDASLLTKCERPIAPSDNPTDNEVANAWNDAVEKYLICEAKHDALVYFFNGDK</sequence>